<dbReference type="InterPro" id="IPR002638">
    <property type="entry name" value="Quinolinate_PRibosylTrfase_C"/>
</dbReference>
<dbReference type="AlphaFoldDB" id="A0A1V4SGR6"/>
<dbReference type="Gene3D" id="3.20.20.70">
    <property type="entry name" value="Aldolase class I"/>
    <property type="match status" value="1"/>
</dbReference>
<evidence type="ECO:0000256" key="1">
    <source>
        <dbReference type="ARBA" id="ARBA00003237"/>
    </source>
</evidence>
<gene>
    <name evidence="15" type="primary">nadC_1</name>
    <name evidence="15" type="ORF">CLHUN_37390</name>
</gene>
<dbReference type="EMBL" id="MZGX01000029">
    <property type="protein sequence ID" value="OPX42441.1"/>
    <property type="molecule type" value="Genomic_DNA"/>
</dbReference>
<comment type="subunit">
    <text evidence="4">Hexamer formed by 3 homodimers.</text>
</comment>
<comment type="similarity">
    <text evidence="3 12">Belongs to the NadC/ModD family.</text>
</comment>
<dbReference type="InterPro" id="IPR027277">
    <property type="entry name" value="NadC/ModD"/>
</dbReference>
<evidence type="ECO:0000256" key="2">
    <source>
        <dbReference type="ARBA" id="ARBA00004893"/>
    </source>
</evidence>
<dbReference type="CDD" id="cd01572">
    <property type="entry name" value="QPRTase"/>
    <property type="match status" value="1"/>
</dbReference>
<evidence type="ECO:0000256" key="3">
    <source>
        <dbReference type="ARBA" id="ARBA00009400"/>
    </source>
</evidence>
<dbReference type="Proteomes" id="UP000191554">
    <property type="component" value="Unassembled WGS sequence"/>
</dbReference>
<reference evidence="15 16" key="1">
    <citation type="submission" date="2017-03" db="EMBL/GenBank/DDBJ databases">
        <title>Genome sequence of Clostridium hungatei DSM 14427.</title>
        <authorList>
            <person name="Poehlein A."/>
            <person name="Daniel R."/>
        </authorList>
    </citation>
    <scope>NUCLEOTIDE SEQUENCE [LARGE SCALE GENOMIC DNA]</scope>
    <source>
        <strain evidence="15 16">DSM 14427</strain>
    </source>
</reference>
<feature type="domain" description="Quinolinate phosphoribosyl transferase N-terminal" evidence="14">
    <location>
        <begin position="24"/>
        <end position="109"/>
    </location>
</feature>
<evidence type="ECO:0000256" key="12">
    <source>
        <dbReference type="PIRNR" id="PIRNR006250"/>
    </source>
</evidence>
<dbReference type="UniPathway" id="UPA00253">
    <property type="reaction ID" value="UER00331"/>
</dbReference>
<dbReference type="FunFam" id="3.90.1170.20:FF:000001">
    <property type="entry name" value="Nicotinate-nucleotide diphosphorylase (Carboxylating)"/>
    <property type="match status" value="1"/>
</dbReference>
<dbReference type="Gene3D" id="3.90.1170.20">
    <property type="entry name" value="Quinolinate phosphoribosyl transferase, N-terminal domain"/>
    <property type="match status" value="1"/>
</dbReference>
<accession>A0A1V4SGR6</accession>
<comment type="caution">
    <text evidence="15">The sequence shown here is derived from an EMBL/GenBank/DDBJ whole genome shotgun (WGS) entry which is preliminary data.</text>
</comment>
<dbReference type="Pfam" id="PF01729">
    <property type="entry name" value="QRPTase_C"/>
    <property type="match status" value="1"/>
</dbReference>
<dbReference type="PANTHER" id="PTHR32179">
    <property type="entry name" value="NICOTINATE-NUCLEOTIDE PYROPHOSPHORYLASE [CARBOXYLATING]"/>
    <property type="match status" value="1"/>
</dbReference>
<dbReference type="SUPFAM" id="SSF54675">
    <property type="entry name" value="Nicotinate/Quinolinate PRTase N-terminal domain-like"/>
    <property type="match status" value="1"/>
</dbReference>
<feature type="domain" description="Quinolinate phosphoribosyl transferase C-terminal" evidence="13">
    <location>
        <begin position="111"/>
        <end position="275"/>
    </location>
</feature>
<dbReference type="InterPro" id="IPR004393">
    <property type="entry name" value="NadC"/>
</dbReference>
<dbReference type="PIRSF" id="PIRSF006250">
    <property type="entry name" value="NadC_ModD"/>
    <property type="match status" value="1"/>
</dbReference>
<evidence type="ECO:0000256" key="7">
    <source>
        <dbReference type="ARBA" id="ARBA00022676"/>
    </source>
</evidence>
<dbReference type="GO" id="GO:0009435">
    <property type="term" value="P:NAD+ biosynthetic process"/>
    <property type="evidence" value="ECO:0007669"/>
    <property type="project" value="UniProtKB-UniPathway"/>
</dbReference>
<keyword evidence="7 12" id="KW-0328">Glycosyltransferase</keyword>
<evidence type="ECO:0000259" key="14">
    <source>
        <dbReference type="Pfam" id="PF02749"/>
    </source>
</evidence>
<sequence length="278" mass="30138">MKMDKIYLHDIVMNALKEDMPLGDVTTDNIISEGDSSKAEFLAKQDAVIAGLDVAKHVFEVLDSSVKFTAHIKDGDRVKKGDTIATVTGPTRALLKGERTALNFLQRLSAIATVTNRYAMKVKELPVKIADTRKTTPGLRLLEKYAVNAGGGSNHRFSLSDGVLIKDNHIAAAGGITNAVNRVRASIPHTVKIEVEVESLEEVQEALACRADIIMLDNMSNEKMAEAVQLINKRALVEASGNITEETIYEVARTGVDIISVGKLTHSANSVDISMNIE</sequence>
<protein>
    <recommendedName>
        <fullName evidence="11">Probable nicotinate-nucleotide pyrophosphorylase [carboxylating]</fullName>
        <ecNumber evidence="5">2.4.2.19</ecNumber>
    </recommendedName>
    <alternativeName>
        <fullName evidence="9">Quinolinate phosphoribosyltransferase [decarboxylating]</fullName>
    </alternativeName>
</protein>
<dbReference type="PANTHER" id="PTHR32179:SF3">
    <property type="entry name" value="NICOTINATE-NUCLEOTIDE PYROPHOSPHORYLASE [CARBOXYLATING]"/>
    <property type="match status" value="1"/>
</dbReference>
<comment type="catalytic activity">
    <reaction evidence="10">
        <text>nicotinate beta-D-ribonucleotide + CO2 + diphosphate = quinolinate + 5-phospho-alpha-D-ribose 1-diphosphate + 2 H(+)</text>
        <dbReference type="Rhea" id="RHEA:12733"/>
        <dbReference type="ChEBI" id="CHEBI:15378"/>
        <dbReference type="ChEBI" id="CHEBI:16526"/>
        <dbReference type="ChEBI" id="CHEBI:29959"/>
        <dbReference type="ChEBI" id="CHEBI:33019"/>
        <dbReference type="ChEBI" id="CHEBI:57502"/>
        <dbReference type="ChEBI" id="CHEBI:58017"/>
        <dbReference type="EC" id="2.4.2.19"/>
    </reaction>
</comment>
<evidence type="ECO:0000256" key="8">
    <source>
        <dbReference type="ARBA" id="ARBA00022679"/>
    </source>
</evidence>
<keyword evidence="8 12" id="KW-0808">Transferase</keyword>
<dbReference type="InterPro" id="IPR037128">
    <property type="entry name" value="Quinolinate_PRibosylTase_N_sf"/>
</dbReference>
<evidence type="ECO:0000256" key="5">
    <source>
        <dbReference type="ARBA" id="ARBA00011944"/>
    </source>
</evidence>
<dbReference type="Pfam" id="PF02749">
    <property type="entry name" value="QRPTase_N"/>
    <property type="match status" value="1"/>
</dbReference>
<dbReference type="InterPro" id="IPR022412">
    <property type="entry name" value="Quinolinate_PRibosylTrfase_N"/>
</dbReference>
<dbReference type="GO" id="GO:0034213">
    <property type="term" value="P:quinolinate catabolic process"/>
    <property type="evidence" value="ECO:0007669"/>
    <property type="project" value="TreeGrafter"/>
</dbReference>
<comment type="pathway">
    <text evidence="2">Cofactor biosynthesis; NAD(+) biosynthesis; nicotinate D-ribonucleotide from quinolinate: step 1/1.</text>
</comment>
<organism evidence="15 16">
    <name type="scientific">Ruminiclostridium hungatei</name>
    <name type="common">Clostridium hungatei</name>
    <dbReference type="NCBI Taxonomy" id="48256"/>
    <lineage>
        <taxon>Bacteria</taxon>
        <taxon>Bacillati</taxon>
        <taxon>Bacillota</taxon>
        <taxon>Clostridia</taxon>
        <taxon>Eubacteriales</taxon>
        <taxon>Oscillospiraceae</taxon>
        <taxon>Ruminiclostridium</taxon>
    </lineage>
</organism>
<evidence type="ECO:0000256" key="9">
    <source>
        <dbReference type="ARBA" id="ARBA00033102"/>
    </source>
</evidence>
<keyword evidence="16" id="KW-1185">Reference proteome</keyword>
<keyword evidence="6" id="KW-0662">Pyridine nucleotide biosynthesis</keyword>
<dbReference type="SUPFAM" id="SSF51690">
    <property type="entry name" value="Nicotinate/Quinolinate PRTase C-terminal domain-like"/>
    <property type="match status" value="1"/>
</dbReference>
<dbReference type="EC" id="2.4.2.19" evidence="5"/>
<dbReference type="STRING" id="48256.CLHUN_37390"/>
<evidence type="ECO:0000256" key="10">
    <source>
        <dbReference type="ARBA" id="ARBA00047445"/>
    </source>
</evidence>
<dbReference type="OrthoDB" id="9782546at2"/>
<evidence type="ECO:0000256" key="11">
    <source>
        <dbReference type="ARBA" id="ARBA00069173"/>
    </source>
</evidence>
<dbReference type="GO" id="GO:0005737">
    <property type="term" value="C:cytoplasm"/>
    <property type="evidence" value="ECO:0007669"/>
    <property type="project" value="TreeGrafter"/>
</dbReference>
<dbReference type="GO" id="GO:0004514">
    <property type="term" value="F:nicotinate-nucleotide diphosphorylase (carboxylating) activity"/>
    <property type="evidence" value="ECO:0007669"/>
    <property type="project" value="UniProtKB-EC"/>
</dbReference>
<dbReference type="InterPro" id="IPR036068">
    <property type="entry name" value="Nicotinate_pribotase-like_C"/>
</dbReference>
<proteinExistence type="inferred from homology"/>
<evidence type="ECO:0000313" key="16">
    <source>
        <dbReference type="Proteomes" id="UP000191554"/>
    </source>
</evidence>
<dbReference type="NCBIfam" id="TIGR00078">
    <property type="entry name" value="nadC"/>
    <property type="match status" value="1"/>
</dbReference>
<dbReference type="FunFam" id="3.20.20.70:FF:000030">
    <property type="entry name" value="Nicotinate-nucleotide pyrophosphorylase, carboxylating"/>
    <property type="match status" value="1"/>
</dbReference>
<dbReference type="InterPro" id="IPR013785">
    <property type="entry name" value="Aldolase_TIM"/>
</dbReference>
<evidence type="ECO:0000259" key="13">
    <source>
        <dbReference type="Pfam" id="PF01729"/>
    </source>
</evidence>
<evidence type="ECO:0000256" key="4">
    <source>
        <dbReference type="ARBA" id="ARBA00011218"/>
    </source>
</evidence>
<dbReference type="RefSeq" id="WP_080066138.1">
    <property type="nucleotide sequence ID" value="NZ_MZGX01000029.1"/>
</dbReference>
<name>A0A1V4SGR6_RUMHU</name>
<evidence type="ECO:0000313" key="15">
    <source>
        <dbReference type="EMBL" id="OPX42441.1"/>
    </source>
</evidence>
<evidence type="ECO:0000256" key="6">
    <source>
        <dbReference type="ARBA" id="ARBA00022642"/>
    </source>
</evidence>
<comment type="function">
    <text evidence="1">Involved in the catabolism of quinolinic acid (QA).</text>
</comment>